<proteinExistence type="predicted"/>
<evidence type="ECO:0000313" key="1">
    <source>
        <dbReference type="EMBL" id="DAC74602.1"/>
    </source>
</evidence>
<reference evidence="1" key="4">
    <citation type="journal article" date="2016" name="Sci. Rep.">
        <title>Genomic epidemiology and global diversity of the emerging bacterial pathogen Elizabethkingia anophelis.</title>
        <authorList>
            <person name="Breurec S."/>
            <person name="Criscuolo A."/>
            <person name="Diancourt L."/>
            <person name="Rendueles O."/>
            <person name="Vandenbogaert M."/>
            <person name="Passet V."/>
            <person name="Caro V."/>
            <person name="Rocha E.P."/>
            <person name="Touchon M."/>
            <person name="Brisse S."/>
        </authorList>
    </citation>
    <scope>NUCLEOTIDE SEQUENCE</scope>
</reference>
<reference evidence="1" key="3">
    <citation type="journal article" date="2016" name="Genome Announc.">
        <title>Complete Genome Sequences of Four Strains from the 2015-2016 Elizabethkingia anophelis Outbreak.</title>
        <authorList>
            <person name="Nicholson A.C."/>
            <person name="Whitney A.M."/>
            <person name="Emery B.D."/>
            <person name="Bell M.E."/>
            <person name="Gartin J.T."/>
            <person name="Humrighouse B.W."/>
            <person name="Loparev V.N."/>
            <person name="Batra D."/>
            <person name="Sheth M."/>
            <person name="Rowe L.A."/>
            <person name="Juieng P."/>
            <person name="Knipe K."/>
            <person name="Gulvik C."/>
            <person name="McQuiston J.R."/>
        </authorList>
    </citation>
    <scope>NUCLEOTIDE SEQUENCE</scope>
</reference>
<accession>A0A455ZCR0</accession>
<reference evidence="1" key="8">
    <citation type="journal article" date="2018" name="J. ISSAAS">
        <title>In Silico Identification of Three Types of Integrative and Conjugative Elements (ICEs) in Elizabethkingia anophelis Strains Isolated from Around the World.</title>
        <authorList>
            <person name="Xu J."/>
            <person name="Pei D."/>
            <person name="Nicholson A."/>
            <person name="Lan Y."/>
            <person name="Xia Q."/>
        </authorList>
    </citation>
    <scope>NUCLEOTIDE SEQUENCE</scope>
</reference>
<organism evidence="1">
    <name type="scientific">Elizabethkingia anophelis</name>
    <dbReference type="NCBI Taxonomy" id="1117645"/>
    <lineage>
        <taxon>Bacteria</taxon>
        <taxon>Pseudomonadati</taxon>
        <taxon>Bacteroidota</taxon>
        <taxon>Flavobacteriia</taxon>
        <taxon>Flavobacteriales</taxon>
        <taxon>Weeksellaceae</taxon>
        <taxon>Elizabethkingia</taxon>
    </lineage>
</organism>
<reference evidence="1" key="5">
    <citation type="journal article" date="2017" name="Genome Announc.">
        <title>Complete Circularized Genome Sequences of Four Strains of Elizabethkingia anophelis, Including Two Novel Strains Isolated from Wild-Caught Anopheles sinensis.</title>
        <authorList>
            <person name="Pei D."/>
            <person name="Nicholson A.C."/>
            <person name="Jiang J."/>
            <person name="Chen H."/>
            <person name="Whitney A.M."/>
            <person name="Villarma A."/>
            <person name="Bell M."/>
            <person name="Humrighouse B."/>
            <person name="Rowe L.A."/>
            <person name="Sheth M."/>
            <person name="Batra D."/>
            <person name="Juieng P."/>
            <person name="Loparev V.N."/>
            <person name="McQuiston J.R."/>
            <person name="Lan Y."/>
            <person name="Ma Y."/>
            <person name="Xu J."/>
        </authorList>
    </citation>
    <scope>NUCLEOTIDE SEQUENCE</scope>
</reference>
<reference evidence="1" key="6">
    <citation type="journal article" date="2017" name="Nat. Commun.">
        <title>Evolutionary dynamics and genomic features of the Elizabethkingia anophelis 2015 to 2016 Wisconsin outbreak strain.</title>
        <authorList>
            <person name="Perrin A."/>
            <person name="Larsonneur E."/>
            <person name="Nicholson A.C."/>
            <person name="Edwards D.J."/>
            <person name="Gundlach K.M."/>
            <person name="Whitney A.M."/>
            <person name="Gulvik C.A."/>
            <person name="Bell M.E."/>
            <person name="Rendueles O."/>
            <person name="Cury J."/>
            <person name="Hugon P."/>
            <person name="Clermont D."/>
            <person name="Enouf V."/>
            <person name="Loparev V."/>
            <person name="Juieng P."/>
            <person name="Monson T."/>
            <person name="Warshauer D."/>
            <person name="Elbadawi L.I."/>
            <person name="Walters M.S."/>
            <person name="Crist M.B."/>
            <person name="Noble-Wang J."/>
            <person name="Borlaug G."/>
            <person name="Rocha E.P.C."/>
            <person name="Criscuolo A."/>
            <person name="Touchon M."/>
            <person name="Davis J.P."/>
            <person name="Holt K.E."/>
            <person name="McQuiston J.R."/>
            <person name="Brisse S."/>
        </authorList>
    </citation>
    <scope>NUCLEOTIDE SEQUENCE</scope>
</reference>
<reference evidence="1" key="1">
    <citation type="journal article" date="2014" name="Genome Biol. Evol.">
        <title>Comparative genomic analysis of malaria mosquito vector-associated novel pathogen Elizabethkingia anophelis.</title>
        <authorList>
            <person name="Teo J."/>
            <person name="Tan S.Y."/>
            <person name="Liu Y."/>
            <person name="Tay M."/>
            <person name="Ding Y."/>
            <person name="Li Y."/>
            <person name="Kjelleberg S."/>
            <person name="Givskov M."/>
            <person name="Lin R.T."/>
            <person name="Yang L."/>
        </authorList>
    </citation>
    <scope>NUCLEOTIDE SEQUENCE</scope>
</reference>
<dbReference type="AlphaFoldDB" id="A0A455ZCR0"/>
<reference evidence="1" key="7">
    <citation type="journal article" date="2017" name="Sci. Rep.">
        <title>Genomic features, phylogenetic relationships, and comparative genomics of Elizabethkingia anophelis strain EM361-97 isolated in Taiwan.</title>
        <authorList>
            <person name="Lin J.N."/>
            <person name="Lai C.H."/>
            <person name="Yang C.H."/>
            <person name="Huang Y.H."/>
            <person name="Lin H.H."/>
        </authorList>
    </citation>
    <scope>NUCLEOTIDE SEQUENCE</scope>
</reference>
<dbReference type="EMBL" id="BK010591">
    <property type="protein sequence ID" value="DAC74602.1"/>
    <property type="molecule type" value="Genomic_DNA"/>
</dbReference>
<sequence>MYTNEIKNEKKKCQMETAKRTAVVSKMAQIISFIAFCIDRDVDIRSNYEAH</sequence>
<name>A0A455ZCR0_9FLAO</name>
<reference evidence="1" key="2">
    <citation type="journal article" date="2014" name="PLoS ONE">
        <title>Insights from the genome annotation of Elizabethkingia anophelis from the malaria vector Anopheles gambiae.</title>
        <authorList>
            <person name="Kukutla P."/>
            <person name="Lindberg B.G."/>
            <person name="Pei D."/>
            <person name="Rayl M."/>
            <person name="Yu W."/>
            <person name="Steritz M."/>
            <person name="Faye I."/>
            <person name="Xu J."/>
        </authorList>
    </citation>
    <scope>NUCLEOTIDE SEQUENCE</scope>
</reference>
<protein>
    <submittedName>
        <fullName evidence="1">Uncharacterized protein</fullName>
    </submittedName>
</protein>